<dbReference type="InterPro" id="IPR024302">
    <property type="entry name" value="SusD-like"/>
</dbReference>
<dbReference type="Gene3D" id="1.25.40.390">
    <property type="match status" value="1"/>
</dbReference>
<dbReference type="AlphaFoldDB" id="A0A9D2UI44"/>
<dbReference type="SUPFAM" id="SSF48452">
    <property type="entry name" value="TPR-like"/>
    <property type="match status" value="1"/>
</dbReference>
<evidence type="ECO:0000313" key="1">
    <source>
        <dbReference type="EMBL" id="HJD52786.1"/>
    </source>
</evidence>
<dbReference type="EMBL" id="DWUP01000070">
    <property type="protein sequence ID" value="HJD52786.1"/>
    <property type="molecule type" value="Genomic_DNA"/>
</dbReference>
<proteinExistence type="predicted"/>
<reference evidence="1" key="2">
    <citation type="submission" date="2021-04" db="EMBL/GenBank/DDBJ databases">
        <authorList>
            <person name="Gilroy R."/>
        </authorList>
    </citation>
    <scope>NUCLEOTIDE SEQUENCE</scope>
    <source>
        <strain evidence="1">MalCec1-1739</strain>
    </source>
</reference>
<keyword evidence="1" id="KW-0449">Lipoprotein</keyword>
<protein>
    <submittedName>
        <fullName evidence="1">SusD/RagB family nutrient-binding outer membrane lipoprotein</fullName>
    </submittedName>
</protein>
<organism evidence="1 2">
    <name type="scientific">Candidatus Avibacteroides avistercoris</name>
    <dbReference type="NCBI Taxonomy" id="2840690"/>
    <lineage>
        <taxon>Bacteria</taxon>
        <taxon>Pseudomonadati</taxon>
        <taxon>Bacteroidota</taxon>
        <taxon>Bacteroidia</taxon>
        <taxon>Bacteroidales</taxon>
        <taxon>Bacteroidaceae</taxon>
        <taxon>Bacteroidaceae incertae sedis</taxon>
        <taxon>Candidatus Avibacteroides</taxon>
    </lineage>
</organism>
<feature type="non-terminal residue" evidence="1">
    <location>
        <position position="1"/>
    </location>
</feature>
<sequence length="242" mass="26585">GDNGSTYSMPLPIMKCAEGYFLRAEAKLRWPDVETESVQSLYEQGIRTSINAEVTYRGAYVRPDAISSIDASAIDAYINGTGTQIDYEDPVAHINPSLLGSDDPACNDREGLNDLCVAWDESATDEQKLQRIITQKYIANFPLSVESWAECRRTGYPILFKGRVNESQNTNGFSGYAVDTQEGVRRVIYSSTCYDTNAAAMPGAIDILNSENTSQTGKTGDVGGTRVWWDNALEDNFSNDGN</sequence>
<name>A0A9D2UI44_9BACT</name>
<accession>A0A9D2UI44</accession>
<dbReference type="Pfam" id="PF12741">
    <property type="entry name" value="SusD-like"/>
    <property type="match status" value="1"/>
</dbReference>
<comment type="caution">
    <text evidence="1">The sequence shown here is derived from an EMBL/GenBank/DDBJ whole genome shotgun (WGS) entry which is preliminary data.</text>
</comment>
<reference evidence="1" key="1">
    <citation type="journal article" date="2021" name="PeerJ">
        <title>Extensive microbial diversity within the chicken gut microbiome revealed by metagenomics and culture.</title>
        <authorList>
            <person name="Gilroy R."/>
            <person name="Ravi A."/>
            <person name="Getino M."/>
            <person name="Pursley I."/>
            <person name="Horton D.L."/>
            <person name="Alikhan N.F."/>
            <person name="Baker D."/>
            <person name="Gharbi K."/>
            <person name="Hall N."/>
            <person name="Watson M."/>
            <person name="Adriaenssens E.M."/>
            <person name="Foster-Nyarko E."/>
            <person name="Jarju S."/>
            <person name="Secka A."/>
            <person name="Antonio M."/>
            <person name="Oren A."/>
            <person name="Chaudhuri R.R."/>
            <person name="La Ragione R."/>
            <person name="Hildebrand F."/>
            <person name="Pallen M.J."/>
        </authorList>
    </citation>
    <scope>NUCLEOTIDE SEQUENCE</scope>
    <source>
        <strain evidence="1">MalCec1-1739</strain>
    </source>
</reference>
<dbReference type="InterPro" id="IPR011990">
    <property type="entry name" value="TPR-like_helical_dom_sf"/>
</dbReference>
<dbReference type="Proteomes" id="UP000787625">
    <property type="component" value="Unassembled WGS sequence"/>
</dbReference>
<gene>
    <name evidence="1" type="ORF">IAA93_03535</name>
</gene>
<evidence type="ECO:0000313" key="2">
    <source>
        <dbReference type="Proteomes" id="UP000787625"/>
    </source>
</evidence>